<evidence type="ECO:0000256" key="5">
    <source>
        <dbReference type="ARBA" id="ARBA00022643"/>
    </source>
</evidence>
<evidence type="ECO:0000256" key="8">
    <source>
        <dbReference type="ARBA" id="ARBA00031155"/>
    </source>
</evidence>
<gene>
    <name evidence="10" type="ORF">GCM10025883_41800</name>
</gene>
<dbReference type="InterPro" id="IPR013785">
    <property type="entry name" value="Aldolase_TIM"/>
</dbReference>
<dbReference type="PANTHER" id="PTHR42747:SF3">
    <property type="entry name" value="NITRONATE MONOOXYGENASE-RELATED"/>
    <property type="match status" value="1"/>
</dbReference>
<dbReference type="Proteomes" id="UP001157126">
    <property type="component" value="Unassembled WGS sequence"/>
</dbReference>
<comment type="similarity">
    <text evidence="2">Belongs to the nitronate monooxygenase family. NMO class I subfamily.</text>
</comment>
<protein>
    <recommendedName>
        <fullName evidence="8">Propionate 3-nitronate monooxygenase</fullName>
    </recommendedName>
</protein>
<proteinExistence type="inferred from homology"/>
<evidence type="ECO:0000256" key="7">
    <source>
        <dbReference type="ARBA" id="ARBA00023033"/>
    </source>
</evidence>
<keyword evidence="6" id="KW-0560">Oxidoreductase</keyword>
<accession>A0ABQ6IXW0</accession>
<evidence type="ECO:0000256" key="1">
    <source>
        <dbReference type="ARBA" id="ARBA00001917"/>
    </source>
</evidence>
<dbReference type="InterPro" id="IPR004136">
    <property type="entry name" value="NMO"/>
</dbReference>
<evidence type="ECO:0000313" key="11">
    <source>
        <dbReference type="Proteomes" id="UP001157126"/>
    </source>
</evidence>
<evidence type="ECO:0000313" key="10">
    <source>
        <dbReference type="EMBL" id="GMA42135.1"/>
    </source>
</evidence>
<comment type="cofactor">
    <cofactor evidence="1">
        <name>FMN</name>
        <dbReference type="ChEBI" id="CHEBI:58210"/>
    </cofactor>
</comment>
<evidence type="ECO:0000256" key="2">
    <source>
        <dbReference type="ARBA" id="ARBA00009881"/>
    </source>
</evidence>
<evidence type="ECO:0000256" key="9">
    <source>
        <dbReference type="ARBA" id="ARBA00049401"/>
    </source>
</evidence>
<sequence length="359" mass="36934">MVELPSTARPVIGAPMAGGPSSVDLVVAVGEAGGLGMLAAGYKAPQLVAEQIAEVRSRTATPFGVNVFVPARSSCLPERVDSASAATGVADSEGRERADRVAVAAFRDLLAHDERAAGLALPVPDWTDDDHYDDKIDVLEAARVPVASFTFGCPRADVVERLHAVGTSVAVTVTTREEAEVSVDVGADALIVQGYEAGGHRGTHRVTDDPNELDHLALLPMMTDLGVPLVAAGGVTTAGDTRRALSSGAVAVQVGTALLLAEEAGTSAAHRMGITDPRLSSGVTRAFSGRPARGLRNGFVDRYDAYAPAVYPAVDQLTKPLRAAAAHDGDLDGVSLWAGAGWRAAREAPAASIVEGLAP</sequence>
<keyword evidence="11" id="KW-1185">Reference proteome</keyword>
<organism evidence="10 11">
    <name type="scientific">Mobilicoccus caccae</name>
    <dbReference type="NCBI Taxonomy" id="1859295"/>
    <lineage>
        <taxon>Bacteria</taxon>
        <taxon>Bacillati</taxon>
        <taxon>Actinomycetota</taxon>
        <taxon>Actinomycetes</taxon>
        <taxon>Micrococcales</taxon>
        <taxon>Dermatophilaceae</taxon>
        <taxon>Mobilicoccus</taxon>
    </lineage>
</organism>
<reference evidence="11" key="1">
    <citation type="journal article" date="2019" name="Int. J. Syst. Evol. Microbiol.">
        <title>The Global Catalogue of Microorganisms (GCM) 10K type strain sequencing project: providing services to taxonomists for standard genome sequencing and annotation.</title>
        <authorList>
            <consortium name="The Broad Institute Genomics Platform"/>
            <consortium name="The Broad Institute Genome Sequencing Center for Infectious Disease"/>
            <person name="Wu L."/>
            <person name="Ma J."/>
        </authorList>
    </citation>
    <scope>NUCLEOTIDE SEQUENCE [LARGE SCALE GENOMIC DNA]</scope>
    <source>
        <strain evidence="11">NBRC 113072</strain>
    </source>
</reference>
<evidence type="ECO:0000256" key="6">
    <source>
        <dbReference type="ARBA" id="ARBA00023002"/>
    </source>
</evidence>
<keyword evidence="5" id="KW-0288">FMN</keyword>
<evidence type="ECO:0000256" key="3">
    <source>
        <dbReference type="ARBA" id="ARBA00022575"/>
    </source>
</evidence>
<evidence type="ECO:0000256" key="4">
    <source>
        <dbReference type="ARBA" id="ARBA00022630"/>
    </source>
</evidence>
<keyword evidence="4" id="KW-0285">Flavoprotein</keyword>
<keyword evidence="7" id="KW-0503">Monooxygenase</keyword>
<dbReference type="CDD" id="cd04730">
    <property type="entry name" value="NPD_like"/>
    <property type="match status" value="1"/>
</dbReference>
<comment type="caution">
    <text evidence="10">The sequence shown here is derived from an EMBL/GenBank/DDBJ whole genome shotgun (WGS) entry which is preliminary data.</text>
</comment>
<name>A0ABQ6IXW0_9MICO</name>
<dbReference type="Gene3D" id="3.20.20.70">
    <property type="entry name" value="Aldolase class I"/>
    <property type="match status" value="1"/>
</dbReference>
<keyword evidence="3" id="KW-0216">Detoxification</keyword>
<dbReference type="Pfam" id="PF03060">
    <property type="entry name" value="NMO"/>
    <property type="match status" value="1"/>
</dbReference>
<dbReference type="PANTHER" id="PTHR42747">
    <property type="entry name" value="NITRONATE MONOOXYGENASE-RELATED"/>
    <property type="match status" value="1"/>
</dbReference>
<dbReference type="EMBL" id="BSUO01000001">
    <property type="protein sequence ID" value="GMA42135.1"/>
    <property type="molecule type" value="Genomic_DNA"/>
</dbReference>
<dbReference type="SUPFAM" id="SSF51412">
    <property type="entry name" value="Inosine monophosphate dehydrogenase (IMPDH)"/>
    <property type="match status" value="1"/>
</dbReference>
<comment type="catalytic activity">
    <reaction evidence="9">
        <text>3 propionate 3-nitronate + 3 O2 + H2O = 3 3-oxopropanoate + 2 nitrate + nitrite + H2O2 + 3 H(+)</text>
        <dbReference type="Rhea" id="RHEA:57332"/>
        <dbReference type="ChEBI" id="CHEBI:15377"/>
        <dbReference type="ChEBI" id="CHEBI:15378"/>
        <dbReference type="ChEBI" id="CHEBI:15379"/>
        <dbReference type="ChEBI" id="CHEBI:16240"/>
        <dbReference type="ChEBI" id="CHEBI:16301"/>
        <dbReference type="ChEBI" id="CHEBI:17632"/>
        <dbReference type="ChEBI" id="CHEBI:33190"/>
        <dbReference type="ChEBI" id="CHEBI:136067"/>
    </reaction>
</comment>